<gene>
    <name evidence="2" type="ORF">ABHD89_001514</name>
</gene>
<feature type="transmembrane region" description="Helical" evidence="1">
    <location>
        <begin position="41"/>
        <end position="58"/>
    </location>
</feature>
<feature type="transmembrane region" description="Helical" evidence="1">
    <location>
        <begin position="12"/>
        <end position="35"/>
    </location>
</feature>
<organism evidence="2 3">
    <name type="scientific">Salinicoccus halitifaciens</name>
    <dbReference type="NCBI Taxonomy" id="1073415"/>
    <lineage>
        <taxon>Bacteria</taxon>
        <taxon>Bacillati</taxon>
        <taxon>Bacillota</taxon>
        <taxon>Bacilli</taxon>
        <taxon>Bacillales</taxon>
        <taxon>Staphylococcaceae</taxon>
        <taxon>Salinicoccus</taxon>
    </lineage>
</organism>
<evidence type="ECO:0000313" key="3">
    <source>
        <dbReference type="Proteomes" id="UP001549019"/>
    </source>
</evidence>
<keyword evidence="1" id="KW-1133">Transmembrane helix</keyword>
<reference evidence="2 3" key="1">
    <citation type="submission" date="2024-05" db="EMBL/GenBank/DDBJ databases">
        <title>Genomic Encyclopedia of Type Strains, Phase IV (KMG-IV): sequencing the most valuable type-strain genomes for metagenomic binning, comparative biology and taxonomic classification.</title>
        <authorList>
            <person name="Goeker M."/>
        </authorList>
    </citation>
    <scope>NUCLEOTIDE SEQUENCE [LARGE SCALE GENOMIC DNA]</scope>
    <source>
        <strain evidence="2 3">DSM 25286</strain>
    </source>
</reference>
<accession>A0ABV2E9N4</accession>
<evidence type="ECO:0000313" key="2">
    <source>
        <dbReference type="EMBL" id="MET3111108.1"/>
    </source>
</evidence>
<proteinExistence type="predicted"/>
<keyword evidence="1" id="KW-0812">Transmembrane</keyword>
<dbReference type="EMBL" id="JBDZDV010000003">
    <property type="protein sequence ID" value="MET3111108.1"/>
    <property type="molecule type" value="Genomic_DNA"/>
</dbReference>
<name>A0ABV2E9N4_9STAP</name>
<protein>
    <submittedName>
        <fullName evidence="2">Type IV secretory pathway VirB2 component (Pilin)</fullName>
    </submittedName>
</protein>
<dbReference type="Proteomes" id="UP001549019">
    <property type="component" value="Unassembled WGS sequence"/>
</dbReference>
<evidence type="ECO:0000256" key="1">
    <source>
        <dbReference type="SAM" id="Phobius"/>
    </source>
</evidence>
<comment type="caution">
    <text evidence="2">The sequence shown here is derived from an EMBL/GenBank/DDBJ whole genome shotgun (WGS) entry which is preliminary data.</text>
</comment>
<dbReference type="RefSeq" id="WP_230822014.1">
    <property type="nucleotide sequence ID" value="NZ_JAJNCU010000004.1"/>
</dbReference>
<keyword evidence="3" id="KW-1185">Reference proteome</keyword>
<keyword evidence="1" id="KW-0472">Membrane</keyword>
<sequence length="78" mass="8936">MSSNINRSKRWILIFTGTVTSVVAVLLLVVGLIFIIAEGDWFGLAIVIFGLISIWFAQREFKEYMQLKKEADETRKRG</sequence>